<gene>
    <name evidence="2" type="ORF">KW502_08245</name>
</gene>
<name>A0ABS6W2M5_9FLAO</name>
<dbReference type="EMBL" id="JAHWDF010000007">
    <property type="protein sequence ID" value="MBW2961787.1"/>
    <property type="molecule type" value="Genomic_DNA"/>
</dbReference>
<dbReference type="RefSeq" id="WP_219040075.1">
    <property type="nucleotide sequence ID" value="NZ_JAHWDF010000007.1"/>
</dbReference>
<organism evidence="2 3">
    <name type="scientific">Mesonia aestuariivivens</name>
    <dbReference type="NCBI Taxonomy" id="2796128"/>
    <lineage>
        <taxon>Bacteria</taxon>
        <taxon>Pseudomonadati</taxon>
        <taxon>Bacteroidota</taxon>
        <taxon>Flavobacteriia</taxon>
        <taxon>Flavobacteriales</taxon>
        <taxon>Flavobacteriaceae</taxon>
        <taxon>Mesonia</taxon>
    </lineage>
</organism>
<dbReference type="Pfam" id="PF13785">
    <property type="entry name" value="DUF4178"/>
    <property type="match status" value="1"/>
</dbReference>
<reference evidence="2 3" key="1">
    <citation type="submission" date="2021-07" db="EMBL/GenBank/DDBJ databases">
        <title>Mesonia aestuariivivens sp. nov., isolated from a tidal flat.</title>
        <authorList>
            <person name="Kim Y.-O."/>
            <person name="Yoon J.-H."/>
        </authorList>
    </citation>
    <scope>NUCLEOTIDE SEQUENCE [LARGE SCALE GENOMIC DNA]</scope>
    <source>
        <strain evidence="2 3">JHPTF-M18</strain>
    </source>
</reference>
<comment type="caution">
    <text evidence="2">The sequence shown here is derived from an EMBL/GenBank/DDBJ whole genome shotgun (WGS) entry which is preliminary data.</text>
</comment>
<keyword evidence="3" id="KW-1185">Reference proteome</keyword>
<dbReference type="Proteomes" id="UP000719267">
    <property type="component" value="Unassembled WGS sequence"/>
</dbReference>
<evidence type="ECO:0000313" key="3">
    <source>
        <dbReference type="Proteomes" id="UP000719267"/>
    </source>
</evidence>
<protein>
    <submittedName>
        <fullName evidence="2">DUF4178 domain-containing protein</fullName>
    </submittedName>
</protein>
<accession>A0ABS6W2M5</accession>
<sequence>MGFLKNLFSKEKEPSYDSIRIGIKDLKTGFIFDYDLSSWEVLNTYKYDWGNHFYTLEYKISNGSQTLFLGVEEDDELLLTLGKKIKLSKIDKNLSTELINNQKPPQKIIYQDETFVLEEESPGYFLDTARKQSDWEELISWDLIGQNSQNILTIEQWAKNEFEGSLAKVVKEFEISNILPVK</sequence>
<feature type="domain" description="DUF4178" evidence="1">
    <location>
        <begin position="28"/>
        <end position="171"/>
    </location>
</feature>
<evidence type="ECO:0000313" key="2">
    <source>
        <dbReference type="EMBL" id="MBW2961787.1"/>
    </source>
</evidence>
<evidence type="ECO:0000259" key="1">
    <source>
        <dbReference type="Pfam" id="PF13785"/>
    </source>
</evidence>
<dbReference type="InterPro" id="IPR025235">
    <property type="entry name" value="DUF4178"/>
</dbReference>
<proteinExistence type="predicted"/>